<dbReference type="Gene3D" id="1.20.1250.20">
    <property type="entry name" value="MFS general substrate transporter like domains"/>
    <property type="match status" value="1"/>
</dbReference>
<evidence type="ECO:0000259" key="10">
    <source>
        <dbReference type="PROSITE" id="PS50850"/>
    </source>
</evidence>
<dbReference type="AlphaFoldDB" id="A0A1H7VYJ2"/>
<dbReference type="GO" id="GO:0005886">
    <property type="term" value="C:plasma membrane"/>
    <property type="evidence" value="ECO:0007669"/>
    <property type="project" value="UniProtKB-SubCell"/>
</dbReference>
<feature type="transmembrane region" description="Helical" evidence="9">
    <location>
        <begin position="434"/>
        <end position="454"/>
    </location>
</feature>
<evidence type="ECO:0000256" key="7">
    <source>
        <dbReference type="ARBA" id="ARBA00023251"/>
    </source>
</evidence>
<protein>
    <submittedName>
        <fullName evidence="11">Drug resistance transporter, EmrB/QacA subfamily</fullName>
    </submittedName>
</protein>
<dbReference type="STRING" id="235985.SAMN05414137_11991"/>
<feature type="transmembrane region" description="Helical" evidence="9">
    <location>
        <begin position="270"/>
        <end position="291"/>
    </location>
</feature>
<proteinExistence type="predicted"/>
<dbReference type="Gene3D" id="1.20.1720.10">
    <property type="entry name" value="Multidrug resistance protein D"/>
    <property type="match status" value="1"/>
</dbReference>
<evidence type="ECO:0000256" key="6">
    <source>
        <dbReference type="ARBA" id="ARBA00023136"/>
    </source>
</evidence>
<feature type="transmembrane region" description="Helical" evidence="9">
    <location>
        <begin position="102"/>
        <end position="123"/>
    </location>
</feature>
<feature type="transmembrane region" description="Helical" evidence="9">
    <location>
        <begin position="332"/>
        <end position="350"/>
    </location>
</feature>
<evidence type="ECO:0000256" key="4">
    <source>
        <dbReference type="ARBA" id="ARBA00022692"/>
    </source>
</evidence>
<evidence type="ECO:0000256" key="3">
    <source>
        <dbReference type="ARBA" id="ARBA00022475"/>
    </source>
</evidence>
<feature type="compositionally biased region" description="Low complexity" evidence="8">
    <location>
        <begin position="464"/>
        <end position="481"/>
    </location>
</feature>
<evidence type="ECO:0000256" key="1">
    <source>
        <dbReference type="ARBA" id="ARBA00004651"/>
    </source>
</evidence>
<keyword evidence="6 9" id="KW-0472">Membrane</keyword>
<keyword evidence="12" id="KW-1185">Reference proteome</keyword>
<dbReference type="eggNOG" id="COG0477">
    <property type="taxonomic scope" value="Bacteria"/>
</dbReference>
<feature type="transmembrane region" description="Helical" evidence="9">
    <location>
        <begin position="77"/>
        <end position="96"/>
    </location>
</feature>
<organism evidence="11 12">
    <name type="scientific">Streptacidiphilus jiangxiensis</name>
    <dbReference type="NCBI Taxonomy" id="235985"/>
    <lineage>
        <taxon>Bacteria</taxon>
        <taxon>Bacillati</taxon>
        <taxon>Actinomycetota</taxon>
        <taxon>Actinomycetes</taxon>
        <taxon>Kitasatosporales</taxon>
        <taxon>Streptomycetaceae</taxon>
        <taxon>Streptacidiphilus</taxon>
    </lineage>
</organism>
<dbReference type="PANTHER" id="PTHR42718:SF48">
    <property type="entry name" value="CONSERVED TWO-DOMAIN MEMBRANE PROTEIN-RELATED"/>
    <property type="match status" value="1"/>
</dbReference>
<feature type="transmembrane region" description="Helical" evidence="9">
    <location>
        <begin position="362"/>
        <end position="383"/>
    </location>
</feature>
<dbReference type="Proteomes" id="UP000183015">
    <property type="component" value="Unassembled WGS sequence"/>
</dbReference>
<feature type="domain" description="Major facilitator superfamily (MFS) profile" evidence="10">
    <location>
        <begin position="10"/>
        <end position="461"/>
    </location>
</feature>
<dbReference type="EMBL" id="FOAZ01000019">
    <property type="protein sequence ID" value="SEM14301.1"/>
    <property type="molecule type" value="Genomic_DNA"/>
</dbReference>
<keyword evidence="3" id="KW-1003">Cell membrane</keyword>
<keyword evidence="2" id="KW-0813">Transport</keyword>
<keyword evidence="5 9" id="KW-1133">Transmembrane helix</keyword>
<evidence type="ECO:0000256" key="9">
    <source>
        <dbReference type="SAM" id="Phobius"/>
    </source>
</evidence>
<feature type="transmembrane region" description="Helical" evidence="9">
    <location>
        <begin position="52"/>
        <end position="70"/>
    </location>
</feature>
<dbReference type="GO" id="GO:0022857">
    <property type="term" value="F:transmembrane transporter activity"/>
    <property type="evidence" value="ECO:0007669"/>
    <property type="project" value="InterPro"/>
</dbReference>
<evidence type="ECO:0000256" key="2">
    <source>
        <dbReference type="ARBA" id="ARBA00022448"/>
    </source>
</evidence>
<feature type="compositionally biased region" description="Basic residues" evidence="8">
    <location>
        <begin position="482"/>
        <end position="496"/>
    </location>
</feature>
<dbReference type="GO" id="GO:0046677">
    <property type="term" value="P:response to antibiotic"/>
    <property type="evidence" value="ECO:0007669"/>
    <property type="project" value="UniProtKB-KW"/>
</dbReference>
<dbReference type="NCBIfam" id="TIGR00711">
    <property type="entry name" value="efflux_EmrB"/>
    <property type="match status" value="1"/>
</dbReference>
<dbReference type="PROSITE" id="PS50850">
    <property type="entry name" value="MFS"/>
    <property type="match status" value="1"/>
</dbReference>
<evidence type="ECO:0000256" key="8">
    <source>
        <dbReference type="SAM" id="MobiDB-lite"/>
    </source>
</evidence>
<accession>A0A1H7VYJ2</accession>
<feature type="transmembrane region" description="Helical" evidence="9">
    <location>
        <begin position="12"/>
        <end position="32"/>
    </location>
</feature>
<feature type="transmembrane region" description="Helical" evidence="9">
    <location>
        <begin position="404"/>
        <end position="422"/>
    </location>
</feature>
<dbReference type="InterPro" id="IPR036259">
    <property type="entry name" value="MFS_trans_sf"/>
</dbReference>
<keyword evidence="7" id="KW-0046">Antibiotic resistance</keyword>
<reference evidence="12" key="1">
    <citation type="submission" date="2016-10" db="EMBL/GenBank/DDBJ databases">
        <authorList>
            <person name="Varghese N."/>
        </authorList>
    </citation>
    <scope>NUCLEOTIDE SEQUENCE [LARGE SCALE GENOMIC DNA]</scope>
    <source>
        <strain evidence="12">DSM 45096 / BCRC 16803 / CGMCC 4.1857 / CIP 109030 / JCM 12277 / KCTC 19219 / NBRC 100920 / 33214</strain>
    </source>
</reference>
<evidence type="ECO:0000313" key="12">
    <source>
        <dbReference type="Proteomes" id="UP000183015"/>
    </source>
</evidence>
<name>A0A1H7VYJ2_STRJI</name>
<keyword evidence="4 9" id="KW-0812">Transmembrane</keyword>
<feature type="transmembrane region" description="Helical" evidence="9">
    <location>
        <begin position="163"/>
        <end position="186"/>
    </location>
</feature>
<evidence type="ECO:0000256" key="5">
    <source>
        <dbReference type="ARBA" id="ARBA00022989"/>
    </source>
</evidence>
<feature type="region of interest" description="Disordered" evidence="8">
    <location>
        <begin position="460"/>
        <end position="511"/>
    </location>
</feature>
<comment type="subcellular location">
    <subcellularLocation>
        <location evidence="1">Cell membrane</location>
        <topology evidence="1">Multi-pass membrane protein</topology>
    </subcellularLocation>
</comment>
<dbReference type="RefSeq" id="WP_063773209.1">
    <property type="nucleotide sequence ID" value="NZ_BBPN01000007.1"/>
</dbReference>
<dbReference type="Pfam" id="PF07690">
    <property type="entry name" value="MFS_1"/>
    <property type="match status" value="1"/>
</dbReference>
<dbReference type="InterPro" id="IPR004638">
    <property type="entry name" value="EmrB-like"/>
</dbReference>
<sequence>MTALRRQTVAVPVMYLASVFLVIVDGVITTVALPSLARHFHLSPAALDSVVVVYPVCLGLMVPASAWLLERYGGRRMLLLGLALFTLASALCGTARDLPQLVAFRAAQGAAAGLLTPVSQGLLFRTFTQQEQVRLTRVLIIPQQLAPALAPVLGGVLVDTLGWRWVFLVNLPLGLAALAFGLAFLSDPRADDTRSRRLDLPGLLLSAGGLGALMYGVCAGPDLGWSAPPVLAGLLAGTALLTAAARHQWHTPQPALRVRLFEDRMFRRASVLNALALVPFLGAMFLVPLVVQQLQGRSALDSGTATCTEAVGILLTVQVVGRVYHRVGPGPLVGAGMLGVAAVELWAVGATGAGTGLWTFRLVMFLLGLAMGAVYLPLTAASLTSLERADAAQAATLSTVMRQTASALAPAVVTATLVLGTTSSRPGATPPAGAYRLAFLALGVLALVCAAYGLTLGRPDRPSRASVAGRPPASAASASRPSRPHRPRSRPARPRRPRGDRAPAGRAGSTP</sequence>
<feature type="transmembrane region" description="Helical" evidence="9">
    <location>
        <begin position="229"/>
        <end position="249"/>
    </location>
</feature>
<feature type="transmembrane region" description="Helical" evidence="9">
    <location>
        <begin position="303"/>
        <end position="320"/>
    </location>
</feature>
<feature type="transmembrane region" description="Helical" evidence="9">
    <location>
        <begin position="135"/>
        <end position="157"/>
    </location>
</feature>
<dbReference type="InterPro" id="IPR020846">
    <property type="entry name" value="MFS_dom"/>
</dbReference>
<dbReference type="PANTHER" id="PTHR42718">
    <property type="entry name" value="MAJOR FACILITATOR SUPERFAMILY MULTIDRUG TRANSPORTER MFSC"/>
    <property type="match status" value="1"/>
</dbReference>
<dbReference type="InterPro" id="IPR011701">
    <property type="entry name" value="MFS"/>
</dbReference>
<gene>
    <name evidence="11" type="ORF">SAMN05414137_11991</name>
</gene>
<dbReference type="SUPFAM" id="SSF103473">
    <property type="entry name" value="MFS general substrate transporter"/>
    <property type="match status" value="1"/>
</dbReference>
<evidence type="ECO:0000313" key="11">
    <source>
        <dbReference type="EMBL" id="SEM14301.1"/>
    </source>
</evidence>
<feature type="transmembrane region" description="Helical" evidence="9">
    <location>
        <begin position="198"/>
        <end position="217"/>
    </location>
</feature>